<gene>
    <name evidence="1" type="ORF">RHMOL_Rhmol07G0090700</name>
</gene>
<evidence type="ECO:0000313" key="2">
    <source>
        <dbReference type="Proteomes" id="UP001062846"/>
    </source>
</evidence>
<protein>
    <submittedName>
        <fullName evidence="1">Uncharacterized protein</fullName>
    </submittedName>
</protein>
<name>A0ACC0MZU7_RHOML</name>
<sequence length="70" mass="7648">MVPFLTRKTNDGLQSGNQLTANIQIVFVLSLILLRSLGSDLGFCPSGFQLMMMIYNGGPASIFDGEVRRP</sequence>
<dbReference type="Proteomes" id="UP001062846">
    <property type="component" value="Chromosome 7"/>
</dbReference>
<organism evidence="1 2">
    <name type="scientific">Rhododendron molle</name>
    <name type="common">Chinese azalea</name>
    <name type="synonym">Azalea mollis</name>
    <dbReference type="NCBI Taxonomy" id="49168"/>
    <lineage>
        <taxon>Eukaryota</taxon>
        <taxon>Viridiplantae</taxon>
        <taxon>Streptophyta</taxon>
        <taxon>Embryophyta</taxon>
        <taxon>Tracheophyta</taxon>
        <taxon>Spermatophyta</taxon>
        <taxon>Magnoliopsida</taxon>
        <taxon>eudicotyledons</taxon>
        <taxon>Gunneridae</taxon>
        <taxon>Pentapetalae</taxon>
        <taxon>asterids</taxon>
        <taxon>Ericales</taxon>
        <taxon>Ericaceae</taxon>
        <taxon>Ericoideae</taxon>
        <taxon>Rhodoreae</taxon>
        <taxon>Rhododendron</taxon>
    </lineage>
</organism>
<proteinExistence type="predicted"/>
<accession>A0ACC0MZU7</accession>
<comment type="caution">
    <text evidence="1">The sequence shown here is derived from an EMBL/GenBank/DDBJ whole genome shotgun (WGS) entry which is preliminary data.</text>
</comment>
<evidence type="ECO:0000313" key="1">
    <source>
        <dbReference type="EMBL" id="KAI8546111.1"/>
    </source>
</evidence>
<keyword evidence="2" id="KW-1185">Reference proteome</keyword>
<dbReference type="EMBL" id="CM046394">
    <property type="protein sequence ID" value="KAI8546111.1"/>
    <property type="molecule type" value="Genomic_DNA"/>
</dbReference>
<reference evidence="1" key="1">
    <citation type="submission" date="2022-02" db="EMBL/GenBank/DDBJ databases">
        <title>Plant Genome Project.</title>
        <authorList>
            <person name="Zhang R.-G."/>
        </authorList>
    </citation>
    <scope>NUCLEOTIDE SEQUENCE</scope>
    <source>
        <strain evidence="1">AT1</strain>
    </source>
</reference>